<proteinExistence type="predicted"/>
<name>A0A1X7KPK1_9BACT</name>
<keyword evidence="2" id="KW-1185">Reference proteome</keyword>
<dbReference type="AlphaFoldDB" id="A0A1X7KPK1"/>
<evidence type="ECO:0000313" key="1">
    <source>
        <dbReference type="EMBL" id="SMG43432.1"/>
    </source>
</evidence>
<dbReference type="EMBL" id="FXAW01000006">
    <property type="protein sequence ID" value="SMG43432.1"/>
    <property type="molecule type" value="Genomic_DNA"/>
</dbReference>
<accession>A0A1X7KPK1</accession>
<sequence>MAWSTKLWLLLVLVHPVLSIFASFIDVPTARNTGNIVYYSPLLLASAVKDHKIQLHGGTLFDYYYTLSLHKSEKRNKKAILYSYMEGLINLLDHFDQKHDDIMIEANAYFINPHTAEKLGFKKVRTKTLQKVIMIFNYLPITISYSIALGELNFPNILSLKSYESTIGELRMNRPYLENIFERINQKK</sequence>
<evidence type="ECO:0000313" key="2">
    <source>
        <dbReference type="Proteomes" id="UP000193804"/>
    </source>
</evidence>
<reference evidence="2" key="1">
    <citation type="submission" date="2017-04" db="EMBL/GenBank/DDBJ databases">
        <authorList>
            <person name="Varghese N."/>
            <person name="Submissions S."/>
        </authorList>
    </citation>
    <scope>NUCLEOTIDE SEQUENCE [LARGE SCALE GENOMIC DNA]</scope>
    <source>
        <strain evidence="2">DSM 4125</strain>
    </source>
</reference>
<protein>
    <submittedName>
        <fullName evidence="1">Uncharacterized protein</fullName>
    </submittedName>
</protein>
<organism evidence="1 2">
    <name type="scientific">Marivirga sericea</name>
    <dbReference type="NCBI Taxonomy" id="1028"/>
    <lineage>
        <taxon>Bacteria</taxon>
        <taxon>Pseudomonadati</taxon>
        <taxon>Bacteroidota</taxon>
        <taxon>Cytophagia</taxon>
        <taxon>Cytophagales</taxon>
        <taxon>Marivirgaceae</taxon>
        <taxon>Marivirga</taxon>
    </lineage>
</organism>
<dbReference type="Proteomes" id="UP000193804">
    <property type="component" value="Unassembled WGS sequence"/>
</dbReference>
<dbReference type="STRING" id="1028.SAMN05661096_03026"/>
<gene>
    <name evidence="1" type="ORF">SAMN05661096_03026</name>
</gene>